<proteinExistence type="inferred from homology"/>
<gene>
    <name evidence="2" type="ORF">KP509_17G050700</name>
</gene>
<dbReference type="PANTHER" id="PTHR11215">
    <property type="entry name" value="METAL DEPENDENT HYDROLASE - RELATED"/>
    <property type="match status" value="1"/>
</dbReference>
<dbReference type="Proteomes" id="UP000825935">
    <property type="component" value="Chromosome 17"/>
</dbReference>
<comment type="similarity">
    <text evidence="1">Belongs to the MYG1 family.</text>
</comment>
<accession>A0A8T2SW57</accession>
<dbReference type="InterPro" id="IPR003226">
    <property type="entry name" value="MYG1_exonuclease"/>
</dbReference>
<dbReference type="EMBL" id="CM035422">
    <property type="protein sequence ID" value="KAH7373339.1"/>
    <property type="molecule type" value="Genomic_DNA"/>
</dbReference>
<name>A0A8T2SW57_CERRI</name>
<protein>
    <submittedName>
        <fullName evidence="2">Uncharacterized protein</fullName>
    </submittedName>
</protein>
<comment type="caution">
    <text evidence="2">The sequence shown here is derived from an EMBL/GenBank/DDBJ whole genome shotgun (WGS) entry which is preliminary data.</text>
</comment>
<organism evidence="2 3">
    <name type="scientific">Ceratopteris richardii</name>
    <name type="common">Triangle waterfern</name>
    <dbReference type="NCBI Taxonomy" id="49495"/>
    <lineage>
        <taxon>Eukaryota</taxon>
        <taxon>Viridiplantae</taxon>
        <taxon>Streptophyta</taxon>
        <taxon>Embryophyta</taxon>
        <taxon>Tracheophyta</taxon>
        <taxon>Polypodiopsida</taxon>
        <taxon>Polypodiidae</taxon>
        <taxon>Polypodiales</taxon>
        <taxon>Pteridineae</taxon>
        <taxon>Pteridaceae</taxon>
        <taxon>Parkerioideae</taxon>
        <taxon>Ceratopteris</taxon>
    </lineage>
</organism>
<dbReference type="PANTHER" id="PTHR11215:SF1">
    <property type="entry name" value="MYG1 EXONUCLEASE"/>
    <property type="match status" value="1"/>
</dbReference>
<dbReference type="Pfam" id="PF03690">
    <property type="entry name" value="MYG1_exonuc"/>
    <property type="match status" value="1"/>
</dbReference>
<evidence type="ECO:0000313" key="3">
    <source>
        <dbReference type="Proteomes" id="UP000825935"/>
    </source>
</evidence>
<evidence type="ECO:0000256" key="1">
    <source>
        <dbReference type="ARBA" id="ARBA00010105"/>
    </source>
</evidence>
<keyword evidence="3" id="KW-1185">Reference proteome</keyword>
<dbReference type="GO" id="GO:0005737">
    <property type="term" value="C:cytoplasm"/>
    <property type="evidence" value="ECO:0007669"/>
    <property type="project" value="TreeGrafter"/>
</dbReference>
<sequence>MLSIRSKGIGNLLGASSAAFLRLQVPYATMGDESPSSKRPKFTPQIGTHNGTFHCDEALACFLLKLSTRFRDALIVRTRDAKVLESLDAVLDVGGIYDHERLRFDHHQKGFDTNFGFGFCTKLSSAGLVYKHFGLDIISKEMDLELEHPDVQRIYKAVYKHFVEAIDAIDNGVNQYNTDKMPRYVDNTNLSARVGKLNSDWTEVISPEKEDANFRNAMELAGQEFLDSLRYHIRSWLPARNIVLSSIMKSKELEQSGQIMVLEKYCPWKEHIYDLEIELNVDPSIKYVVYQDGTSLRWRIQAVPEALGRFQSRRPLPLAWRGLMDQQLSDVVGIEGCVFVHSSGFIGGNNSFEGVLAMGKKALEMS</sequence>
<dbReference type="OrthoDB" id="10265310at2759"/>
<dbReference type="GO" id="GO:0005634">
    <property type="term" value="C:nucleus"/>
    <property type="evidence" value="ECO:0007669"/>
    <property type="project" value="TreeGrafter"/>
</dbReference>
<dbReference type="AlphaFoldDB" id="A0A8T2SW57"/>
<evidence type="ECO:0000313" key="2">
    <source>
        <dbReference type="EMBL" id="KAH7373339.1"/>
    </source>
</evidence>
<reference evidence="2" key="1">
    <citation type="submission" date="2021-08" db="EMBL/GenBank/DDBJ databases">
        <title>WGS assembly of Ceratopteris richardii.</title>
        <authorList>
            <person name="Marchant D.B."/>
            <person name="Chen G."/>
            <person name="Jenkins J."/>
            <person name="Shu S."/>
            <person name="Leebens-Mack J."/>
            <person name="Grimwood J."/>
            <person name="Schmutz J."/>
            <person name="Soltis P."/>
            <person name="Soltis D."/>
            <person name="Chen Z.-H."/>
        </authorList>
    </citation>
    <scope>NUCLEOTIDE SEQUENCE</scope>
    <source>
        <strain evidence="2">Whitten #5841</strain>
        <tissue evidence="2">Leaf</tissue>
    </source>
</reference>
<dbReference type="OMA" id="YKHIGLE"/>